<accession>A0ABN8LI90</accession>
<dbReference type="InterPro" id="IPR019775">
    <property type="entry name" value="WD40_repeat_CS"/>
</dbReference>
<feature type="repeat" description="WD" evidence="3">
    <location>
        <begin position="281"/>
        <end position="315"/>
    </location>
</feature>
<sequence length="315" mass="34836">MDENNDLAESSDKFNIEEEISIASHRKGVSCVKFSPNGQFIASSSADKLIKIWSVSGDLEATLKGHKLEVSEVCWNSESRFLVSASDDTSVRIWDCSIKSCVKVLLGHQDYAFCCCFNFKTTLVVSGSFDESIKIWDISEGCCLKTLVGHNGAITAVQFNPDGTLVISCSYDGKCCVWDVLSGCCLKTILSSENSQLPISHARLSPNGKYLLMSTLDSIIRLWDYKIGQGRLRKEYQGHLNKDYCVMACFGTVHGKWIISGSEDNQLLIWDLNTGQVVKKLTGHAGPVLCCDAHPSKQIIVSGSLDKKVKIWRWS</sequence>
<evidence type="ECO:0000313" key="6">
    <source>
        <dbReference type="Proteomes" id="UP001159427"/>
    </source>
</evidence>
<feature type="repeat" description="WD" evidence="3">
    <location>
        <begin position="255"/>
        <end position="280"/>
    </location>
</feature>
<dbReference type="SMART" id="SM00320">
    <property type="entry name" value="WD40"/>
    <property type="match status" value="7"/>
</dbReference>
<keyword evidence="6" id="KW-1185">Reference proteome</keyword>
<dbReference type="PANTHER" id="PTHR22847:SF637">
    <property type="entry name" value="WD REPEAT DOMAIN 5B"/>
    <property type="match status" value="1"/>
</dbReference>
<keyword evidence="1 3" id="KW-0853">WD repeat</keyword>
<feature type="repeat" description="WD" evidence="3">
    <location>
        <begin position="147"/>
        <end position="188"/>
    </location>
</feature>
<dbReference type="EMBL" id="CALNXI010000020">
    <property type="protein sequence ID" value="CAH3015180.1"/>
    <property type="molecule type" value="Genomic_DNA"/>
</dbReference>
<dbReference type="PROSITE" id="PS00678">
    <property type="entry name" value="WD_REPEATS_1"/>
    <property type="match status" value="3"/>
</dbReference>
<evidence type="ECO:0000313" key="5">
    <source>
        <dbReference type="EMBL" id="CAH3015180.1"/>
    </source>
</evidence>
<dbReference type="PRINTS" id="PR00320">
    <property type="entry name" value="GPROTEINBRPT"/>
</dbReference>
<dbReference type="CDD" id="cd00200">
    <property type="entry name" value="WD40"/>
    <property type="match status" value="1"/>
</dbReference>
<dbReference type="Pfam" id="PF25175">
    <property type="entry name" value="Beta-prop_WDR5"/>
    <property type="match status" value="1"/>
</dbReference>
<feature type="repeat" description="WD" evidence="3">
    <location>
        <begin position="22"/>
        <end position="56"/>
    </location>
</feature>
<dbReference type="Proteomes" id="UP001159427">
    <property type="component" value="Unassembled WGS sequence"/>
</dbReference>
<keyword evidence="2" id="KW-0677">Repeat</keyword>
<dbReference type="PANTHER" id="PTHR22847">
    <property type="entry name" value="WD40 REPEAT PROTEIN"/>
    <property type="match status" value="1"/>
</dbReference>
<evidence type="ECO:0000256" key="1">
    <source>
        <dbReference type="ARBA" id="ARBA00022574"/>
    </source>
</evidence>
<name>A0ABN8LI90_9CNID</name>
<reference evidence="5 6" key="1">
    <citation type="submission" date="2022-05" db="EMBL/GenBank/DDBJ databases">
        <authorList>
            <consortium name="Genoscope - CEA"/>
            <person name="William W."/>
        </authorList>
    </citation>
    <scope>NUCLEOTIDE SEQUENCE [LARGE SCALE GENOMIC DNA]</scope>
</reference>
<dbReference type="InterPro" id="IPR001680">
    <property type="entry name" value="WD40_rpt"/>
</dbReference>
<protein>
    <recommendedName>
        <fullName evidence="4">WDR5-like beta-propeller domain-containing protein</fullName>
    </recommendedName>
</protein>
<feature type="repeat" description="WD" evidence="3">
    <location>
        <begin position="63"/>
        <end position="95"/>
    </location>
</feature>
<dbReference type="InterPro" id="IPR036322">
    <property type="entry name" value="WD40_repeat_dom_sf"/>
</dbReference>
<evidence type="ECO:0000256" key="2">
    <source>
        <dbReference type="ARBA" id="ARBA00022737"/>
    </source>
</evidence>
<gene>
    <name evidence="5" type="ORF">PEVE_00013532</name>
</gene>
<evidence type="ECO:0000259" key="4">
    <source>
        <dbReference type="Pfam" id="PF25175"/>
    </source>
</evidence>
<feature type="repeat" description="WD" evidence="3">
    <location>
        <begin position="192"/>
        <end position="224"/>
    </location>
</feature>
<proteinExistence type="predicted"/>
<dbReference type="PROSITE" id="PS50082">
    <property type="entry name" value="WD_REPEATS_2"/>
    <property type="match status" value="7"/>
</dbReference>
<dbReference type="InterPro" id="IPR059122">
    <property type="entry name" value="Beta-prop_WDR5-like"/>
</dbReference>
<dbReference type="InterPro" id="IPR015943">
    <property type="entry name" value="WD40/YVTN_repeat-like_dom_sf"/>
</dbReference>
<comment type="caution">
    <text evidence="5">The sequence shown here is derived from an EMBL/GenBank/DDBJ whole genome shotgun (WGS) entry which is preliminary data.</text>
</comment>
<dbReference type="Gene3D" id="2.130.10.10">
    <property type="entry name" value="YVTN repeat-like/Quinoprotein amine dehydrogenase"/>
    <property type="match status" value="1"/>
</dbReference>
<feature type="domain" description="WDR5-like beta-propeller" evidence="4">
    <location>
        <begin position="22"/>
        <end position="313"/>
    </location>
</feature>
<dbReference type="SUPFAM" id="SSF50978">
    <property type="entry name" value="WD40 repeat-like"/>
    <property type="match status" value="1"/>
</dbReference>
<organism evidence="5 6">
    <name type="scientific">Porites evermanni</name>
    <dbReference type="NCBI Taxonomy" id="104178"/>
    <lineage>
        <taxon>Eukaryota</taxon>
        <taxon>Metazoa</taxon>
        <taxon>Cnidaria</taxon>
        <taxon>Anthozoa</taxon>
        <taxon>Hexacorallia</taxon>
        <taxon>Scleractinia</taxon>
        <taxon>Fungiina</taxon>
        <taxon>Poritidae</taxon>
        <taxon>Porites</taxon>
    </lineage>
</organism>
<dbReference type="PROSITE" id="PS50294">
    <property type="entry name" value="WD_REPEATS_REGION"/>
    <property type="match status" value="5"/>
</dbReference>
<dbReference type="InterPro" id="IPR020472">
    <property type="entry name" value="WD40_PAC1"/>
</dbReference>
<evidence type="ECO:0000256" key="3">
    <source>
        <dbReference type="PROSITE-ProRule" id="PRU00221"/>
    </source>
</evidence>
<feature type="repeat" description="WD" evidence="3">
    <location>
        <begin position="105"/>
        <end position="146"/>
    </location>
</feature>